<dbReference type="Pfam" id="PF14700">
    <property type="entry name" value="RPOL_N"/>
    <property type="match status" value="1"/>
</dbReference>
<organism evidence="3 4">
    <name type="scientific">Datura stramonium</name>
    <name type="common">Jimsonweed</name>
    <name type="synonym">Common thornapple</name>
    <dbReference type="NCBI Taxonomy" id="4076"/>
    <lineage>
        <taxon>Eukaryota</taxon>
        <taxon>Viridiplantae</taxon>
        <taxon>Streptophyta</taxon>
        <taxon>Embryophyta</taxon>
        <taxon>Tracheophyta</taxon>
        <taxon>Spermatophyta</taxon>
        <taxon>Magnoliopsida</taxon>
        <taxon>eudicotyledons</taxon>
        <taxon>Gunneridae</taxon>
        <taxon>Pentapetalae</taxon>
        <taxon>asterids</taxon>
        <taxon>lamiids</taxon>
        <taxon>Solanales</taxon>
        <taxon>Solanaceae</taxon>
        <taxon>Solanoideae</taxon>
        <taxon>Datureae</taxon>
        <taxon>Datura</taxon>
    </lineage>
</organism>
<reference evidence="3 4" key="1">
    <citation type="journal article" date="2021" name="BMC Genomics">
        <title>Datura genome reveals duplications of psychoactive alkaloid biosynthetic genes and high mutation rate following tissue culture.</title>
        <authorList>
            <person name="Rajewski A."/>
            <person name="Carter-House D."/>
            <person name="Stajich J."/>
            <person name="Litt A."/>
        </authorList>
    </citation>
    <scope>NUCLEOTIDE SEQUENCE [LARGE SCALE GENOMIC DNA]</scope>
    <source>
        <strain evidence="3">AR-01</strain>
    </source>
</reference>
<evidence type="ECO:0000313" key="3">
    <source>
        <dbReference type="EMBL" id="MCE3050246.1"/>
    </source>
</evidence>
<dbReference type="EMBL" id="JACEIK010007421">
    <property type="protein sequence ID" value="MCE3050246.1"/>
    <property type="molecule type" value="Genomic_DNA"/>
</dbReference>
<dbReference type="PANTHER" id="PTHR10102:SF1">
    <property type="entry name" value="DNA-DIRECTED RNA POLYMERASE 3, CHLOROPLASTIC"/>
    <property type="match status" value="1"/>
</dbReference>
<dbReference type="SUPFAM" id="SSF56672">
    <property type="entry name" value="DNA/RNA polymerases"/>
    <property type="match status" value="1"/>
</dbReference>
<accession>A0ABS8WJX5</accession>
<dbReference type="GO" id="GO:0000428">
    <property type="term" value="C:DNA-directed RNA polymerase complex"/>
    <property type="evidence" value="ECO:0007669"/>
    <property type="project" value="UniProtKB-KW"/>
</dbReference>
<keyword evidence="3" id="KW-0240">DNA-directed RNA polymerase</keyword>
<dbReference type="InterPro" id="IPR029262">
    <property type="entry name" value="RPOL_N"/>
</dbReference>
<gene>
    <name evidence="3" type="primary">RPOT3TOM</name>
    <name evidence="3" type="ORF">HAX54_046746</name>
</gene>
<dbReference type="Proteomes" id="UP000823775">
    <property type="component" value="Unassembled WGS sequence"/>
</dbReference>
<dbReference type="Gene3D" id="1.10.1320.10">
    <property type="entry name" value="DNA-directed RNA polymerase, N-terminal domain"/>
    <property type="match status" value="2"/>
</dbReference>
<evidence type="ECO:0000256" key="1">
    <source>
        <dbReference type="ARBA" id="ARBA00004026"/>
    </source>
</evidence>
<dbReference type="InterPro" id="IPR043502">
    <property type="entry name" value="DNA/RNA_pol_sf"/>
</dbReference>
<keyword evidence="4" id="KW-1185">Reference proteome</keyword>
<name>A0ABS8WJX5_DATST</name>
<sequence length="367" mass="42463">MNDVGGCWLPQPPILQVQHLNGEPANPKTATMSFTIKNFADYRSSFPQTLKLPVQGVRREFREIERRRRYAMLRRRQIKAETEAWEQMVEEYRELEREMCEKKLAPNLPYVKKLLLACYFNGSPFTFQLVMKVLSRLRLRLLNARNSAKPFLFNVRIHNFLEKTKKHQKHMTGAQSQEDVSKETMILRKRVKSLIKRNRIVELGCRLLELLTETAYVQSPVDQAADTPPDIRPAFRHIFRIATRDPGKNIVKKYGVIECDPLVIVGVERTASNFTYCRLKIADDSLCADVGATQKWRGYDKGGYFVLAFIFDAFTHGSRRQQDAVRSVPVKQMQQVYEVKFDSNASFFRMYEASPVVQSNAASCLNP</sequence>
<protein>
    <submittedName>
        <fullName evidence="3">DNA-directed RNA polymerase 3B, chloroplastic</fullName>
    </submittedName>
</protein>
<comment type="caution">
    <text evidence="3">The sequence shown here is derived from an EMBL/GenBank/DDBJ whole genome shotgun (WGS) entry which is preliminary data.</text>
</comment>
<keyword evidence="3" id="KW-0804">Transcription</keyword>
<dbReference type="InterPro" id="IPR037159">
    <property type="entry name" value="RNA_POL_N_sf"/>
</dbReference>
<evidence type="ECO:0000259" key="2">
    <source>
        <dbReference type="SMART" id="SM01311"/>
    </source>
</evidence>
<dbReference type="SMART" id="SM01311">
    <property type="entry name" value="RPOL_N"/>
    <property type="match status" value="1"/>
</dbReference>
<evidence type="ECO:0000313" key="4">
    <source>
        <dbReference type="Proteomes" id="UP000823775"/>
    </source>
</evidence>
<dbReference type="InterPro" id="IPR002092">
    <property type="entry name" value="DNA-dir_Rpol_phage-type"/>
</dbReference>
<proteinExistence type="predicted"/>
<dbReference type="PANTHER" id="PTHR10102">
    <property type="entry name" value="DNA-DIRECTED RNA POLYMERASE, MITOCHONDRIAL"/>
    <property type="match status" value="1"/>
</dbReference>
<feature type="domain" description="DNA-directed RNA polymerase N-terminal" evidence="2">
    <location>
        <begin position="75"/>
        <end position="338"/>
    </location>
</feature>
<comment type="function">
    <text evidence="1">DNA-dependent RNA polymerase catalyzes the transcription of DNA into RNA using the four ribonucleoside triphosphates as substrates.</text>
</comment>